<organism evidence="2 3">
    <name type="scientific">Brachybacterium faecium (strain ATCC 43885 / DSM 4810 / JCM 11609 / LMG 19847 / NBRC 14762 / NCIMB 9860 / 6-10)</name>
    <dbReference type="NCBI Taxonomy" id="446465"/>
    <lineage>
        <taxon>Bacteria</taxon>
        <taxon>Bacillati</taxon>
        <taxon>Actinomycetota</taxon>
        <taxon>Actinomycetes</taxon>
        <taxon>Micrococcales</taxon>
        <taxon>Dermabacteraceae</taxon>
        <taxon>Brachybacterium</taxon>
    </lineage>
</organism>
<keyword evidence="1" id="KW-0732">Signal</keyword>
<dbReference type="AlphaFoldDB" id="C7MI10"/>
<dbReference type="OrthoDB" id="3333873at2"/>
<gene>
    <name evidence="2" type="ordered locus">Bfae_05700</name>
</gene>
<evidence type="ECO:0000256" key="1">
    <source>
        <dbReference type="SAM" id="SignalP"/>
    </source>
</evidence>
<name>C7MI10_BRAFD</name>
<dbReference type="SUPFAM" id="SSF51126">
    <property type="entry name" value="Pectin lyase-like"/>
    <property type="match status" value="1"/>
</dbReference>
<dbReference type="KEGG" id="bfa:Bfae_05700"/>
<proteinExistence type="predicted"/>
<evidence type="ECO:0008006" key="4">
    <source>
        <dbReference type="Google" id="ProtNLM"/>
    </source>
</evidence>
<protein>
    <recommendedName>
        <fullName evidence="4">Right handed beta helix domain-containing protein</fullName>
    </recommendedName>
</protein>
<dbReference type="Proteomes" id="UP000001919">
    <property type="component" value="Chromosome"/>
</dbReference>
<feature type="signal peptide" evidence="1">
    <location>
        <begin position="1"/>
        <end position="26"/>
    </location>
</feature>
<dbReference type="InterPro" id="IPR012334">
    <property type="entry name" value="Pectin_lyas_fold"/>
</dbReference>
<feature type="chain" id="PRO_5002979437" description="Right handed beta helix domain-containing protein" evidence="1">
    <location>
        <begin position="27"/>
        <end position="514"/>
    </location>
</feature>
<dbReference type="EMBL" id="CP001643">
    <property type="protein sequence ID" value="ACU84436.1"/>
    <property type="molecule type" value="Genomic_DNA"/>
</dbReference>
<dbReference type="Gene3D" id="2.160.20.10">
    <property type="entry name" value="Single-stranded right-handed beta-helix, Pectin lyase-like"/>
    <property type="match status" value="1"/>
</dbReference>
<reference evidence="2 3" key="1">
    <citation type="journal article" date="2009" name="Stand. Genomic Sci.">
        <title>Complete genome sequence of Brachybacterium faecium type strain (Schefferle 6-10).</title>
        <authorList>
            <person name="Lapidus A."/>
            <person name="Pukall R."/>
            <person name="Labuttii K."/>
            <person name="Copeland A."/>
            <person name="Del Rio T.G."/>
            <person name="Nolan M."/>
            <person name="Chen F."/>
            <person name="Lucas S."/>
            <person name="Tice H."/>
            <person name="Cheng J.F."/>
            <person name="Bruce D."/>
            <person name="Goodwin L."/>
            <person name="Pitluck S."/>
            <person name="Rohde M."/>
            <person name="Goker M."/>
            <person name="Pati A."/>
            <person name="Ivanova N."/>
            <person name="Mavrommatis K."/>
            <person name="Chen A."/>
            <person name="Palaniappan K."/>
            <person name="D'haeseleer P."/>
            <person name="Chain P."/>
            <person name="Bristow J."/>
            <person name="Eisen J.A."/>
            <person name="Markowitz V."/>
            <person name="Hugenholtz P."/>
            <person name="Kyrpides N.C."/>
            <person name="Klenk H.P."/>
        </authorList>
    </citation>
    <scope>NUCLEOTIDE SEQUENCE [LARGE SCALE GENOMIC DNA]</scope>
    <source>
        <strain evidence="3">ATCC 43885 / DSM 4810 / JCM 11609 / LMG 19847 / NBRC 14762 / NCIMB 9860 / 6-10</strain>
    </source>
</reference>
<evidence type="ECO:0000313" key="2">
    <source>
        <dbReference type="EMBL" id="ACU84436.1"/>
    </source>
</evidence>
<keyword evidence="3" id="KW-1185">Reference proteome</keyword>
<dbReference type="eggNOG" id="COG5434">
    <property type="taxonomic scope" value="Bacteria"/>
</dbReference>
<dbReference type="InterPro" id="IPR011050">
    <property type="entry name" value="Pectin_lyase_fold/virulence"/>
</dbReference>
<dbReference type="SMART" id="SM00710">
    <property type="entry name" value="PbH1"/>
    <property type="match status" value="4"/>
</dbReference>
<dbReference type="PATRIC" id="fig|446465.5.peg.557"/>
<evidence type="ECO:0000313" key="3">
    <source>
        <dbReference type="Proteomes" id="UP000001919"/>
    </source>
</evidence>
<dbReference type="HOGENOM" id="CLU_017311_0_1_11"/>
<dbReference type="STRING" id="446465.Bfae_05700"/>
<sequence length="514" mass="54143">MRITRRASAALAVGALLAATAPAALGAGPGGPGAGAAGTTYRIDCSAEGTGDGSAESPFTSLEQASALELGPGDQLLLKRGVTCEGTLEATGRGTAEAPITIGDYGEAEERAHVEGDAADAAVHLLNMEHVILEDLEITNSTGERSTRRGVLVQLEDFGQGTGYELRDLDIHDVFAADTKGPEGSQGIAFRVTGTEPSTFDDVHVHDNTLVRVDRQAINIMLSDFSCRPEVGCEGENTWTPATNVLVEDNHLEDIGGDGIVLNTTLDAVAQGNVIRGFNTRSTEYNAGLWTFNTTGSLVQHNDTSGGVGTKDGMAYDIDGGNIDNTFQYNLSHDNEGGFFLLCTHDNIQRGSVVRYNISQDDSHRGIENCLGPIESAEVYGNTIMIGDGITQTVLNEDVDAPRNVRFFNNIVHAEGSGSATFAMAEHTGYTLDHNVLSGLEGSPENPGGTDEDPQLCAPGSATGLREGIEGYRLERSSPARKLGAPVGVHHRDYLGDTVNPVHPHAGALQKMGC</sequence>
<dbReference type="InterPro" id="IPR006626">
    <property type="entry name" value="PbH1"/>
</dbReference>
<accession>C7MI10</accession>